<proteinExistence type="predicted"/>
<accession>A0A090LH10</accession>
<dbReference type="CTD" id="36381437"/>
<protein>
    <submittedName>
        <fullName evidence="2 4">Uncharacterized protein</fullName>
    </submittedName>
</protein>
<gene>
    <name evidence="2 4 5" type="ORF">SRAE_2000371900</name>
</gene>
<organism evidence="2">
    <name type="scientific">Strongyloides ratti</name>
    <name type="common">Parasitic roundworm</name>
    <dbReference type="NCBI Taxonomy" id="34506"/>
    <lineage>
        <taxon>Eukaryota</taxon>
        <taxon>Metazoa</taxon>
        <taxon>Ecdysozoa</taxon>
        <taxon>Nematoda</taxon>
        <taxon>Chromadorea</taxon>
        <taxon>Rhabditida</taxon>
        <taxon>Tylenchina</taxon>
        <taxon>Panagrolaimomorpha</taxon>
        <taxon>Strongyloidoidea</taxon>
        <taxon>Strongyloididae</taxon>
        <taxon>Strongyloides</taxon>
    </lineage>
</organism>
<feature type="region of interest" description="Disordered" evidence="1">
    <location>
        <begin position="19"/>
        <end position="74"/>
    </location>
</feature>
<evidence type="ECO:0000313" key="4">
    <source>
        <dbReference type="WBParaSite" id="SRAE_2000371900.1"/>
    </source>
</evidence>
<reference evidence="4" key="2">
    <citation type="submission" date="2020-12" db="UniProtKB">
        <authorList>
            <consortium name="WormBaseParasite"/>
        </authorList>
    </citation>
    <scope>IDENTIFICATION</scope>
</reference>
<dbReference type="WormBase" id="SRAE_2000371900">
    <property type="protein sequence ID" value="SRP11059"/>
    <property type="gene ID" value="WBGene00263944"/>
</dbReference>
<dbReference type="AlphaFoldDB" id="A0A090LH10"/>
<evidence type="ECO:0000313" key="3">
    <source>
        <dbReference type="Proteomes" id="UP000035682"/>
    </source>
</evidence>
<feature type="compositionally biased region" description="Polar residues" evidence="1">
    <location>
        <begin position="19"/>
        <end position="43"/>
    </location>
</feature>
<dbReference type="Proteomes" id="UP000035682">
    <property type="component" value="Unplaced"/>
</dbReference>
<evidence type="ECO:0000313" key="5">
    <source>
        <dbReference type="WormBase" id="SRAE_2000371900"/>
    </source>
</evidence>
<feature type="compositionally biased region" description="Low complexity" evidence="1">
    <location>
        <begin position="44"/>
        <end position="64"/>
    </location>
</feature>
<keyword evidence="3" id="KW-1185">Reference proteome</keyword>
<reference evidence="2 3" key="1">
    <citation type="submission" date="2014-09" db="EMBL/GenBank/DDBJ databases">
        <authorList>
            <person name="Martin A.A."/>
        </authorList>
    </citation>
    <scope>NUCLEOTIDE SEQUENCE</scope>
    <source>
        <strain evidence="3">ED321</strain>
        <strain evidence="2">ED321 Heterogonic</strain>
    </source>
</reference>
<evidence type="ECO:0000313" key="2">
    <source>
        <dbReference type="EMBL" id="CEF69067.1"/>
    </source>
</evidence>
<dbReference type="RefSeq" id="XP_024508267.1">
    <property type="nucleotide sequence ID" value="XM_024654946.1"/>
</dbReference>
<dbReference type="EMBL" id="LN609529">
    <property type="protein sequence ID" value="CEF69067.1"/>
    <property type="molecule type" value="Genomic_DNA"/>
</dbReference>
<evidence type="ECO:0000256" key="1">
    <source>
        <dbReference type="SAM" id="MobiDB-lite"/>
    </source>
</evidence>
<dbReference type="GeneID" id="36381437"/>
<sequence length="136" mass="15381">MNGTNELNILFDQLKIKTPQKSPFLSPPTSDLKTFASNSHLNFSNNSTPTSSAATSNATTPGTPEAVRIHGGRSPVPFELMNRILSLIKDKKANDGEQRNIREIEHRRKRLNQVTMQRSRTIKNPIIKKFLQQKKE</sequence>
<name>A0A090LH10_STRRB</name>
<dbReference type="WBParaSite" id="SRAE_2000371900.1">
    <property type="protein sequence ID" value="SRAE_2000371900.1"/>
    <property type="gene ID" value="WBGene00263944"/>
</dbReference>